<dbReference type="GO" id="GO:0022857">
    <property type="term" value="F:transmembrane transporter activity"/>
    <property type="evidence" value="ECO:0007669"/>
    <property type="project" value="InterPro"/>
</dbReference>
<keyword evidence="4" id="KW-1003">Cell membrane</keyword>
<dbReference type="SUPFAM" id="SSF81345">
    <property type="entry name" value="ABC transporter involved in vitamin B12 uptake, BtuC"/>
    <property type="match status" value="1"/>
</dbReference>
<evidence type="ECO:0000256" key="6">
    <source>
        <dbReference type="ARBA" id="ARBA00022989"/>
    </source>
</evidence>
<evidence type="ECO:0000256" key="7">
    <source>
        <dbReference type="ARBA" id="ARBA00023136"/>
    </source>
</evidence>
<feature type="transmembrane region" description="Helical" evidence="8">
    <location>
        <begin position="320"/>
        <end position="337"/>
    </location>
</feature>
<feature type="transmembrane region" description="Helical" evidence="8">
    <location>
        <begin position="20"/>
        <end position="40"/>
    </location>
</feature>
<dbReference type="CDD" id="cd06550">
    <property type="entry name" value="TM_ABC_iron-siderophores_like"/>
    <property type="match status" value="1"/>
</dbReference>
<accession>H5X847</accession>
<dbReference type="RefSeq" id="WP_009156954.1">
    <property type="nucleotide sequence ID" value="NZ_CM001439.1"/>
</dbReference>
<feature type="transmembrane region" description="Helical" evidence="8">
    <location>
        <begin position="129"/>
        <end position="148"/>
    </location>
</feature>
<evidence type="ECO:0000256" key="4">
    <source>
        <dbReference type="ARBA" id="ARBA00022475"/>
    </source>
</evidence>
<feature type="transmembrane region" description="Helical" evidence="8">
    <location>
        <begin position="204"/>
        <end position="227"/>
    </location>
</feature>
<dbReference type="InterPro" id="IPR037294">
    <property type="entry name" value="ABC_BtuC-like"/>
</dbReference>
<dbReference type="EMBL" id="CM001439">
    <property type="protein sequence ID" value="EHR53579.1"/>
    <property type="molecule type" value="Genomic_DNA"/>
</dbReference>
<dbReference type="FunFam" id="1.10.3470.10:FF:000001">
    <property type="entry name" value="Vitamin B12 ABC transporter permease BtuC"/>
    <property type="match status" value="1"/>
</dbReference>
<dbReference type="PANTHER" id="PTHR30472:SF1">
    <property type="entry name" value="FE(3+) DICITRATE TRANSPORT SYSTEM PERMEASE PROTEIN FECC-RELATED"/>
    <property type="match status" value="1"/>
</dbReference>
<keyword evidence="5 8" id="KW-0812">Transmembrane</keyword>
<dbReference type="InterPro" id="IPR000522">
    <property type="entry name" value="ABC_transptr_permease_BtuC"/>
</dbReference>
<evidence type="ECO:0000313" key="10">
    <source>
        <dbReference type="Proteomes" id="UP000004926"/>
    </source>
</evidence>
<dbReference type="STRING" id="882083.SacmaDRAFT_5463"/>
<comment type="similarity">
    <text evidence="2">Belongs to the binding-protein-dependent transport system permease family. FecCD subfamily.</text>
</comment>
<protein>
    <submittedName>
        <fullName evidence="9">ABC-type Fe3+-siderophore transport system, permease component</fullName>
    </submittedName>
</protein>
<feature type="transmembrane region" description="Helical" evidence="8">
    <location>
        <begin position="160"/>
        <end position="180"/>
    </location>
</feature>
<feature type="transmembrane region" description="Helical" evidence="8">
    <location>
        <begin position="287"/>
        <end position="308"/>
    </location>
</feature>
<dbReference type="PANTHER" id="PTHR30472">
    <property type="entry name" value="FERRIC ENTEROBACTIN TRANSPORT SYSTEM PERMEASE PROTEIN"/>
    <property type="match status" value="1"/>
</dbReference>
<dbReference type="Gene3D" id="1.10.3470.10">
    <property type="entry name" value="ABC transporter involved in vitamin B12 uptake, BtuC"/>
    <property type="match status" value="1"/>
</dbReference>
<dbReference type="GO" id="GO:0005886">
    <property type="term" value="C:plasma membrane"/>
    <property type="evidence" value="ECO:0007669"/>
    <property type="project" value="UniProtKB-SubCell"/>
</dbReference>
<evidence type="ECO:0000256" key="8">
    <source>
        <dbReference type="SAM" id="Phobius"/>
    </source>
</evidence>
<dbReference type="GO" id="GO:0033214">
    <property type="term" value="P:siderophore-iron import into cell"/>
    <property type="evidence" value="ECO:0007669"/>
    <property type="project" value="TreeGrafter"/>
</dbReference>
<dbReference type="OrthoDB" id="9782305at2"/>
<evidence type="ECO:0000256" key="1">
    <source>
        <dbReference type="ARBA" id="ARBA00004651"/>
    </source>
</evidence>
<reference evidence="9 10" key="1">
    <citation type="journal article" date="2012" name="Stand. Genomic Sci.">
        <title>Genome sequence of the ocean sediment bacterium Saccharomonospora marina type strain (XMU15(T)).</title>
        <authorList>
            <person name="Klenk H.P."/>
            <person name="Lu M."/>
            <person name="Lucas S."/>
            <person name="Lapidus A."/>
            <person name="Copeland A."/>
            <person name="Pitluck S."/>
            <person name="Goodwin L.A."/>
            <person name="Han C."/>
            <person name="Tapia R."/>
            <person name="Brambilla E.M."/>
            <person name="Potter G."/>
            <person name="Land M."/>
            <person name="Ivanova N."/>
            <person name="Rohde M."/>
            <person name="Goker M."/>
            <person name="Detter J.C."/>
            <person name="Li W.J."/>
            <person name="Kyrpides N.C."/>
            <person name="Woyke T."/>
        </authorList>
    </citation>
    <scope>NUCLEOTIDE SEQUENCE [LARGE SCALE GENOMIC DNA]</scope>
    <source>
        <strain evidence="9 10">XMU15</strain>
    </source>
</reference>
<dbReference type="Pfam" id="PF01032">
    <property type="entry name" value="FecCD"/>
    <property type="match status" value="1"/>
</dbReference>
<evidence type="ECO:0000256" key="3">
    <source>
        <dbReference type="ARBA" id="ARBA00022448"/>
    </source>
</evidence>
<keyword evidence="6 8" id="KW-1133">Transmembrane helix</keyword>
<gene>
    <name evidence="9" type="ORF">SacmaDRAFT_5463</name>
</gene>
<name>H5X847_9PSEU</name>
<dbReference type="HOGENOM" id="CLU_013016_1_0_11"/>
<proteinExistence type="inferred from homology"/>
<evidence type="ECO:0000313" key="9">
    <source>
        <dbReference type="EMBL" id="EHR53579.1"/>
    </source>
</evidence>
<dbReference type="Proteomes" id="UP000004926">
    <property type="component" value="Chromosome"/>
</dbReference>
<feature type="transmembrane region" description="Helical" evidence="8">
    <location>
        <begin position="102"/>
        <end position="123"/>
    </location>
</feature>
<organism evidence="9 10">
    <name type="scientific">Saccharomonospora marina XMU15</name>
    <dbReference type="NCBI Taxonomy" id="882083"/>
    <lineage>
        <taxon>Bacteria</taxon>
        <taxon>Bacillati</taxon>
        <taxon>Actinomycetota</taxon>
        <taxon>Actinomycetes</taxon>
        <taxon>Pseudonocardiales</taxon>
        <taxon>Pseudonocardiaceae</taxon>
        <taxon>Saccharomonospora</taxon>
    </lineage>
</organism>
<comment type="subcellular location">
    <subcellularLocation>
        <location evidence="1">Cell membrane</location>
        <topology evidence="1">Multi-pass membrane protein</topology>
    </subcellularLocation>
</comment>
<feature type="transmembrane region" description="Helical" evidence="8">
    <location>
        <begin position="73"/>
        <end position="90"/>
    </location>
</feature>
<keyword evidence="10" id="KW-1185">Reference proteome</keyword>
<dbReference type="AlphaFoldDB" id="H5X847"/>
<dbReference type="eggNOG" id="COG0609">
    <property type="taxonomic scope" value="Bacteria"/>
</dbReference>
<sequence length="344" mass="35206">MATTLARDARSRVAARTRWVWPLSVGVLAVVVCASLLWGVRDIPFEVAWEALLAHDPSNADHVVIWNQRMPRTLIGLLAGAALGVAGALLQGLTRNPIADPGLLGINAGASLAVISAIALFGVTDPAGFVWFAFVGGATAAALVYAAATIGPEGPTPVTLTLLGAAVTATATSAITLVLLTDQSVFAEYRFWSVGALVNRPGELVLLILPVATVGLVLAAASARFLDAVALGEDLAKGLGQSINRGRLRVLAAAVLLAGGATALVGPIAFVGLLVPHLARALAGTSYGRVLPVSAVLGPVVLLVADVLGRLLVRPAEVEAGVVVAFVGAPVLIWLVRHQKQVSM</sequence>
<keyword evidence="3" id="KW-0813">Transport</keyword>
<evidence type="ECO:0000256" key="2">
    <source>
        <dbReference type="ARBA" id="ARBA00007935"/>
    </source>
</evidence>
<evidence type="ECO:0000256" key="5">
    <source>
        <dbReference type="ARBA" id="ARBA00022692"/>
    </source>
</evidence>
<feature type="transmembrane region" description="Helical" evidence="8">
    <location>
        <begin position="248"/>
        <end position="275"/>
    </location>
</feature>
<keyword evidence="7 8" id="KW-0472">Membrane</keyword>